<dbReference type="Gene3D" id="3.20.20.70">
    <property type="entry name" value="Aldolase class I"/>
    <property type="match status" value="1"/>
</dbReference>
<organism evidence="11 12">
    <name type="scientific">Hydrogenibacillus schlegelii</name>
    <name type="common">Bacillus schlegelii</name>
    <dbReference type="NCBI Taxonomy" id="1484"/>
    <lineage>
        <taxon>Bacteria</taxon>
        <taxon>Bacillati</taxon>
        <taxon>Bacillota</taxon>
        <taxon>Bacilli</taxon>
        <taxon>Bacillales</taxon>
        <taxon>Bacillales Family X. Incertae Sedis</taxon>
        <taxon>Hydrogenibacillus</taxon>
    </lineage>
</organism>
<dbReference type="SFLD" id="SFLDS00029">
    <property type="entry name" value="Radical_SAM"/>
    <property type="match status" value="1"/>
</dbReference>
<dbReference type="PANTHER" id="PTHR10949">
    <property type="entry name" value="LIPOYL SYNTHASE"/>
    <property type="match status" value="1"/>
</dbReference>
<dbReference type="SMART" id="SM00729">
    <property type="entry name" value="Elp3"/>
    <property type="match status" value="1"/>
</dbReference>
<dbReference type="NCBIfam" id="TIGR00510">
    <property type="entry name" value="lipA"/>
    <property type="match status" value="1"/>
</dbReference>
<feature type="binding site" evidence="9">
    <location>
        <position position="58"/>
    </location>
    <ligand>
        <name>[4Fe-4S] cluster</name>
        <dbReference type="ChEBI" id="CHEBI:49883"/>
        <label>1</label>
    </ligand>
</feature>
<accession>A0A2T5GDN5</accession>
<evidence type="ECO:0000256" key="6">
    <source>
        <dbReference type="ARBA" id="ARBA00023004"/>
    </source>
</evidence>
<keyword evidence="5 9" id="KW-0479">Metal-binding</keyword>
<evidence type="ECO:0000256" key="2">
    <source>
        <dbReference type="ARBA" id="ARBA00022490"/>
    </source>
</evidence>
<comment type="similarity">
    <text evidence="9">Belongs to the radical SAM superfamily. Lipoyl synthase family.</text>
</comment>
<dbReference type="InterPro" id="IPR003698">
    <property type="entry name" value="Lipoyl_synth"/>
</dbReference>
<feature type="binding site" evidence="9">
    <location>
        <position position="84"/>
    </location>
    <ligand>
        <name>[4Fe-4S] cluster</name>
        <dbReference type="ChEBI" id="CHEBI:49883"/>
        <label>2</label>
        <note>4Fe-4S-S-AdoMet</note>
    </ligand>
</feature>
<reference evidence="11 12" key="1">
    <citation type="submission" date="2017-08" db="EMBL/GenBank/DDBJ databases">
        <title>Burning lignite coal seam in the remote Altai Mountains harbors a hydrogen-driven thermophilic microbial community.</title>
        <authorList>
            <person name="Kadnikov V.V."/>
            <person name="Mardanov A.V."/>
            <person name="Ivasenko D."/>
            <person name="Beletsky A.V."/>
            <person name="Karnachuk O.V."/>
            <person name="Ravin N.V."/>
        </authorList>
    </citation>
    <scope>NUCLEOTIDE SEQUENCE [LARGE SCALE GENOMIC DNA]</scope>
    <source>
        <strain evidence="11">AL33</strain>
    </source>
</reference>
<dbReference type="InterPro" id="IPR031691">
    <property type="entry name" value="LIAS_N"/>
</dbReference>
<sequence length="322" mass="35565">MPAPVGAGEEVNGVPEGRSEMRKPAWLRSHLAREALQTEVAFRKVKTALRTGALHTVCEEARCPNLHSCWNAGTATFMILGDRCTRSCRFCAVTPGRPLAPDPEEPERVAEAARAMGLRYVVVTSVARDDLPDGGAGQFAATIRALRSKIPGVGVEVLTPDFGGDPAALRMVLEARPDVFNHNVETVRRLTPSVRAKATYERSLWVLREAKRLRPEIPTKSSLMVGLGESWEELIETMDDLRASGVDILTIGQYLRPSRRQLPVARYYAPEEFERLREEGLRRGFAHVEAGPLVRSSYHAREQATAAGAVRFLESGTERLEV</sequence>
<feature type="binding site" evidence="9">
    <location>
        <position position="63"/>
    </location>
    <ligand>
        <name>[4Fe-4S] cluster</name>
        <dbReference type="ChEBI" id="CHEBI:49883"/>
        <label>1</label>
    </ligand>
</feature>
<dbReference type="GO" id="GO:0005737">
    <property type="term" value="C:cytoplasm"/>
    <property type="evidence" value="ECO:0007669"/>
    <property type="project" value="UniProtKB-SubCell"/>
</dbReference>
<proteinExistence type="inferred from homology"/>
<comment type="cofactor">
    <cofactor evidence="9">
        <name>[4Fe-4S] cluster</name>
        <dbReference type="ChEBI" id="CHEBI:49883"/>
    </cofactor>
    <text evidence="9">Binds 2 [4Fe-4S] clusters per subunit. One cluster is coordinated with 3 cysteines and an exchangeable S-adenosyl-L-methionine.</text>
</comment>
<dbReference type="GO" id="GO:0009249">
    <property type="term" value="P:protein lipoylation"/>
    <property type="evidence" value="ECO:0007669"/>
    <property type="project" value="UniProtKB-UniRule"/>
</dbReference>
<dbReference type="CDD" id="cd01335">
    <property type="entry name" value="Radical_SAM"/>
    <property type="match status" value="1"/>
</dbReference>
<keyword evidence="7 9" id="KW-0411">Iron-sulfur</keyword>
<dbReference type="PANTHER" id="PTHR10949:SF0">
    <property type="entry name" value="LIPOYL SYNTHASE, MITOCHONDRIAL"/>
    <property type="match status" value="1"/>
</dbReference>
<comment type="caution">
    <text evidence="11">The sequence shown here is derived from an EMBL/GenBank/DDBJ whole genome shotgun (WGS) entry which is preliminary data.</text>
</comment>
<dbReference type="SUPFAM" id="SSF102114">
    <property type="entry name" value="Radical SAM enzymes"/>
    <property type="match status" value="1"/>
</dbReference>
<evidence type="ECO:0000256" key="5">
    <source>
        <dbReference type="ARBA" id="ARBA00022723"/>
    </source>
</evidence>
<keyword evidence="4 9" id="KW-0949">S-adenosyl-L-methionine</keyword>
<protein>
    <recommendedName>
        <fullName evidence="9">Lipoyl synthase</fullName>
        <ecNumber evidence="9">2.8.1.8</ecNumber>
    </recommendedName>
    <alternativeName>
        <fullName evidence="9">Lip-syn</fullName>
        <shortName evidence="9">LS</shortName>
    </alternativeName>
    <alternativeName>
        <fullName evidence="9">Lipoate synthase</fullName>
    </alternativeName>
    <alternativeName>
        <fullName evidence="9">Lipoic acid synthase</fullName>
    </alternativeName>
    <alternativeName>
        <fullName evidence="9">Sulfur insertion protein LipA</fullName>
    </alternativeName>
</protein>
<comment type="function">
    <text evidence="9">Catalyzes the radical-mediated insertion of two sulfur atoms into the C-6 and C-8 positions of the octanoyl moiety bound to the lipoyl domains of lipoate-dependent enzymes, thereby converting the octanoylated domains into lipoylated derivatives.</text>
</comment>
<dbReference type="SFLD" id="SFLDF00271">
    <property type="entry name" value="lipoyl_synthase"/>
    <property type="match status" value="1"/>
</dbReference>
<feature type="domain" description="Radical SAM core" evidence="10">
    <location>
        <begin position="70"/>
        <end position="286"/>
    </location>
</feature>
<comment type="catalytic activity">
    <reaction evidence="8 9">
        <text>[[Fe-S] cluster scaffold protein carrying a second [4Fe-4S](2+) cluster] + N(6)-octanoyl-L-lysyl-[protein] + 2 oxidized [2Fe-2S]-[ferredoxin] + 2 S-adenosyl-L-methionine + 4 H(+) = [[Fe-S] cluster scaffold protein] + N(6)-[(R)-dihydrolipoyl]-L-lysyl-[protein] + 4 Fe(3+) + 2 hydrogen sulfide + 2 5'-deoxyadenosine + 2 L-methionine + 2 reduced [2Fe-2S]-[ferredoxin]</text>
        <dbReference type="Rhea" id="RHEA:16585"/>
        <dbReference type="Rhea" id="RHEA-COMP:9928"/>
        <dbReference type="Rhea" id="RHEA-COMP:10000"/>
        <dbReference type="Rhea" id="RHEA-COMP:10001"/>
        <dbReference type="Rhea" id="RHEA-COMP:10475"/>
        <dbReference type="Rhea" id="RHEA-COMP:14568"/>
        <dbReference type="Rhea" id="RHEA-COMP:14569"/>
        <dbReference type="ChEBI" id="CHEBI:15378"/>
        <dbReference type="ChEBI" id="CHEBI:17319"/>
        <dbReference type="ChEBI" id="CHEBI:29034"/>
        <dbReference type="ChEBI" id="CHEBI:29919"/>
        <dbReference type="ChEBI" id="CHEBI:33722"/>
        <dbReference type="ChEBI" id="CHEBI:33737"/>
        <dbReference type="ChEBI" id="CHEBI:33738"/>
        <dbReference type="ChEBI" id="CHEBI:57844"/>
        <dbReference type="ChEBI" id="CHEBI:59789"/>
        <dbReference type="ChEBI" id="CHEBI:78809"/>
        <dbReference type="ChEBI" id="CHEBI:83100"/>
        <dbReference type="EC" id="2.8.1.8"/>
    </reaction>
</comment>
<dbReference type="NCBIfam" id="NF009544">
    <property type="entry name" value="PRK12928.1"/>
    <property type="match status" value="1"/>
</dbReference>
<dbReference type="SFLD" id="SFLDG01058">
    <property type="entry name" value="lipoyl_synthase_like"/>
    <property type="match status" value="1"/>
</dbReference>
<dbReference type="PIRSF" id="PIRSF005963">
    <property type="entry name" value="Lipoyl_synth"/>
    <property type="match status" value="1"/>
</dbReference>
<dbReference type="EC" id="2.8.1.8" evidence="9"/>
<feature type="binding site" evidence="9">
    <location>
        <position position="91"/>
    </location>
    <ligand>
        <name>[4Fe-4S] cluster</name>
        <dbReference type="ChEBI" id="CHEBI:49883"/>
        <label>2</label>
        <note>4Fe-4S-S-AdoMet</note>
    </ligand>
</feature>
<comment type="subcellular location">
    <subcellularLocation>
        <location evidence="9">Cytoplasm</location>
    </subcellularLocation>
</comment>
<keyword evidence="1 9" id="KW-0004">4Fe-4S</keyword>
<evidence type="ECO:0000256" key="8">
    <source>
        <dbReference type="ARBA" id="ARBA00047326"/>
    </source>
</evidence>
<evidence type="ECO:0000256" key="1">
    <source>
        <dbReference type="ARBA" id="ARBA00022485"/>
    </source>
</evidence>
<dbReference type="GO" id="GO:0046872">
    <property type="term" value="F:metal ion binding"/>
    <property type="evidence" value="ECO:0007669"/>
    <property type="project" value="UniProtKB-KW"/>
</dbReference>
<evidence type="ECO:0000256" key="4">
    <source>
        <dbReference type="ARBA" id="ARBA00022691"/>
    </source>
</evidence>
<keyword evidence="3 9" id="KW-0808">Transferase</keyword>
<gene>
    <name evidence="9" type="primary">lipA</name>
    <name evidence="11" type="ORF">HSCHL_0580</name>
</gene>
<dbReference type="FunFam" id="3.20.20.70:FF:000040">
    <property type="entry name" value="Lipoyl synthase"/>
    <property type="match status" value="1"/>
</dbReference>
<dbReference type="PROSITE" id="PS51918">
    <property type="entry name" value="RADICAL_SAM"/>
    <property type="match status" value="1"/>
</dbReference>
<dbReference type="NCBIfam" id="NF004019">
    <property type="entry name" value="PRK05481.1"/>
    <property type="match status" value="1"/>
</dbReference>
<dbReference type="EMBL" id="PEBV01000005">
    <property type="protein sequence ID" value="PTQ54301.1"/>
    <property type="molecule type" value="Genomic_DNA"/>
</dbReference>
<dbReference type="InterPro" id="IPR058240">
    <property type="entry name" value="rSAM_sf"/>
</dbReference>
<dbReference type="Pfam" id="PF04055">
    <property type="entry name" value="Radical_SAM"/>
    <property type="match status" value="1"/>
</dbReference>
<evidence type="ECO:0000256" key="3">
    <source>
        <dbReference type="ARBA" id="ARBA00022679"/>
    </source>
</evidence>
<dbReference type="Pfam" id="PF16881">
    <property type="entry name" value="LIAS_N"/>
    <property type="match status" value="1"/>
</dbReference>
<comment type="pathway">
    <text evidence="9">Protein modification; protein lipoylation via endogenous pathway; protein N(6)-(lipoyl)lysine from octanoyl-[acyl-carrier-protein].</text>
</comment>
<evidence type="ECO:0000313" key="11">
    <source>
        <dbReference type="EMBL" id="PTQ54301.1"/>
    </source>
</evidence>
<evidence type="ECO:0000259" key="10">
    <source>
        <dbReference type="PROSITE" id="PS51918"/>
    </source>
</evidence>
<dbReference type="Proteomes" id="UP000244180">
    <property type="component" value="Unassembled WGS sequence"/>
</dbReference>
<evidence type="ECO:0000256" key="9">
    <source>
        <dbReference type="HAMAP-Rule" id="MF_00206"/>
    </source>
</evidence>
<feature type="binding site" evidence="9">
    <location>
        <position position="69"/>
    </location>
    <ligand>
        <name>[4Fe-4S] cluster</name>
        <dbReference type="ChEBI" id="CHEBI:49883"/>
        <label>1</label>
    </ligand>
</feature>
<keyword evidence="6 9" id="KW-0408">Iron</keyword>
<dbReference type="GO" id="GO:0016992">
    <property type="term" value="F:lipoate synthase activity"/>
    <property type="evidence" value="ECO:0007669"/>
    <property type="project" value="UniProtKB-UniRule"/>
</dbReference>
<dbReference type="GO" id="GO:0051539">
    <property type="term" value="F:4 iron, 4 sulfur cluster binding"/>
    <property type="evidence" value="ECO:0007669"/>
    <property type="project" value="UniProtKB-UniRule"/>
</dbReference>
<keyword evidence="2 9" id="KW-0963">Cytoplasm</keyword>
<evidence type="ECO:0000256" key="7">
    <source>
        <dbReference type="ARBA" id="ARBA00023014"/>
    </source>
</evidence>
<dbReference type="InterPro" id="IPR006638">
    <property type="entry name" value="Elp3/MiaA/NifB-like_rSAM"/>
</dbReference>
<feature type="binding site" evidence="9">
    <location>
        <position position="297"/>
    </location>
    <ligand>
        <name>[4Fe-4S] cluster</name>
        <dbReference type="ChEBI" id="CHEBI:49883"/>
        <label>1</label>
    </ligand>
</feature>
<dbReference type="HAMAP" id="MF_00206">
    <property type="entry name" value="Lipoyl_synth"/>
    <property type="match status" value="1"/>
</dbReference>
<dbReference type="InterPro" id="IPR013785">
    <property type="entry name" value="Aldolase_TIM"/>
</dbReference>
<dbReference type="InterPro" id="IPR007197">
    <property type="entry name" value="rSAM"/>
</dbReference>
<name>A0A2T5GDN5_HYDSH</name>
<evidence type="ECO:0000313" key="12">
    <source>
        <dbReference type="Proteomes" id="UP000244180"/>
    </source>
</evidence>
<dbReference type="AlphaFoldDB" id="A0A2T5GDN5"/>
<feature type="binding site" evidence="9">
    <location>
        <position position="88"/>
    </location>
    <ligand>
        <name>[4Fe-4S] cluster</name>
        <dbReference type="ChEBI" id="CHEBI:49883"/>
        <label>2</label>
        <note>4Fe-4S-S-AdoMet</note>
    </ligand>
</feature>